<organism evidence="1 2">
    <name type="scientific">Mucilaginibacter gotjawali</name>
    <dbReference type="NCBI Taxonomy" id="1550579"/>
    <lineage>
        <taxon>Bacteria</taxon>
        <taxon>Pseudomonadati</taxon>
        <taxon>Bacteroidota</taxon>
        <taxon>Sphingobacteriia</taxon>
        <taxon>Sphingobacteriales</taxon>
        <taxon>Sphingobacteriaceae</taxon>
        <taxon>Mucilaginibacter</taxon>
    </lineage>
</organism>
<accession>A0A0X8X1T4</accession>
<gene>
    <name evidence="1" type="ORF">MgSA37_00254</name>
</gene>
<proteinExistence type="predicted"/>
<dbReference type="EMBL" id="AP017313">
    <property type="protein sequence ID" value="BAU52104.1"/>
    <property type="molecule type" value="Genomic_DNA"/>
</dbReference>
<reference evidence="1 2" key="1">
    <citation type="submission" date="2015-12" db="EMBL/GenBank/DDBJ databases">
        <title>Genome sequence of Mucilaginibacter gotjawali.</title>
        <authorList>
            <person name="Lee J.S."/>
            <person name="Lee K.C."/>
            <person name="Kim K.K."/>
            <person name="Lee B.W."/>
        </authorList>
    </citation>
    <scope>NUCLEOTIDE SEQUENCE [LARGE SCALE GENOMIC DNA]</scope>
    <source>
        <strain evidence="1 2">SA3-7</strain>
    </source>
</reference>
<protein>
    <submittedName>
        <fullName evidence="1">Uncharacterized protein</fullName>
    </submittedName>
</protein>
<dbReference type="Proteomes" id="UP000218263">
    <property type="component" value="Chromosome"/>
</dbReference>
<evidence type="ECO:0000313" key="2">
    <source>
        <dbReference type="Proteomes" id="UP000218263"/>
    </source>
</evidence>
<sequence>MNHFIEAEVSAFKAVFVNGSYNLKECIRVFVPVFLVIVALYLTLRS</sequence>
<dbReference type="AlphaFoldDB" id="A0A0X8X1T4"/>
<name>A0A0X8X1T4_9SPHI</name>
<keyword evidence="2" id="KW-1185">Reference proteome</keyword>
<evidence type="ECO:0000313" key="1">
    <source>
        <dbReference type="EMBL" id="BAU52104.1"/>
    </source>
</evidence>
<dbReference type="KEGG" id="mgot:MgSA37_00254"/>